<feature type="transmembrane region" description="Helical" evidence="1">
    <location>
        <begin position="347"/>
        <end position="366"/>
    </location>
</feature>
<feature type="transmembrane region" description="Helical" evidence="1">
    <location>
        <begin position="518"/>
        <end position="536"/>
    </location>
</feature>
<evidence type="ECO:0000313" key="3">
    <source>
        <dbReference type="Proteomes" id="UP000198575"/>
    </source>
</evidence>
<keyword evidence="3" id="KW-1185">Reference proteome</keyword>
<feature type="transmembrane region" description="Helical" evidence="1">
    <location>
        <begin position="372"/>
        <end position="390"/>
    </location>
</feature>
<dbReference type="AlphaFoldDB" id="A0A1I4XD86"/>
<gene>
    <name evidence="2" type="ORF">SAMN05216289_10929</name>
</gene>
<keyword evidence="1" id="KW-1133">Transmembrane helix</keyword>
<feature type="transmembrane region" description="Helical" evidence="1">
    <location>
        <begin position="102"/>
        <end position="122"/>
    </location>
</feature>
<proteinExistence type="predicted"/>
<feature type="transmembrane region" description="Helical" evidence="1">
    <location>
        <begin position="402"/>
        <end position="422"/>
    </location>
</feature>
<evidence type="ECO:0000256" key="1">
    <source>
        <dbReference type="SAM" id="Phobius"/>
    </source>
</evidence>
<organism evidence="2 3">
    <name type="scientific">Dokdonella immobilis</name>
    <dbReference type="NCBI Taxonomy" id="578942"/>
    <lineage>
        <taxon>Bacteria</taxon>
        <taxon>Pseudomonadati</taxon>
        <taxon>Pseudomonadota</taxon>
        <taxon>Gammaproteobacteria</taxon>
        <taxon>Lysobacterales</taxon>
        <taxon>Rhodanobacteraceae</taxon>
        <taxon>Dokdonella</taxon>
    </lineage>
</organism>
<dbReference type="PANTHER" id="PTHR31610">
    <property type="entry name" value="SLR0360 PROTEIN"/>
    <property type="match status" value="1"/>
</dbReference>
<feature type="transmembrane region" description="Helical" evidence="1">
    <location>
        <begin position="142"/>
        <end position="164"/>
    </location>
</feature>
<feature type="transmembrane region" description="Helical" evidence="1">
    <location>
        <begin position="442"/>
        <end position="471"/>
    </location>
</feature>
<keyword evidence="1" id="KW-0472">Membrane</keyword>
<evidence type="ECO:0000313" key="2">
    <source>
        <dbReference type="EMBL" id="SFN23486.1"/>
    </source>
</evidence>
<feature type="transmembrane region" description="Helical" evidence="1">
    <location>
        <begin position="478"/>
        <end position="498"/>
    </location>
</feature>
<feature type="transmembrane region" description="Helical" evidence="1">
    <location>
        <begin position="194"/>
        <end position="212"/>
    </location>
</feature>
<feature type="transmembrane region" description="Helical" evidence="1">
    <location>
        <begin position="61"/>
        <end position="81"/>
    </location>
</feature>
<accession>A0A1I4XD86</accession>
<keyword evidence="1" id="KW-0812">Transmembrane</keyword>
<reference evidence="2 3" key="1">
    <citation type="submission" date="2016-10" db="EMBL/GenBank/DDBJ databases">
        <authorList>
            <person name="de Groot N.N."/>
        </authorList>
    </citation>
    <scope>NUCLEOTIDE SEQUENCE [LARGE SCALE GENOMIC DNA]</scope>
    <source>
        <strain evidence="2 3">CGMCC 1.7659</strain>
    </source>
</reference>
<dbReference type="Proteomes" id="UP000198575">
    <property type="component" value="Unassembled WGS sequence"/>
</dbReference>
<dbReference type="PANTHER" id="PTHR31610:SF0">
    <property type="entry name" value="SLC26A_SULP TRANSPORTER DOMAIN-CONTAINING PROTEIN"/>
    <property type="match status" value="1"/>
</dbReference>
<feature type="transmembrane region" description="Helical" evidence="1">
    <location>
        <begin position="33"/>
        <end position="55"/>
    </location>
</feature>
<feature type="transmembrane region" description="Helical" evidence="1">
    <location>
        <begin position="224"/>
        <end position="250"/>
    </location>
</feature>
<feature type="transmembrane region" description="Helical" evidence="1">
    <location>
        <begin position="171"/>
        <end position="188"/>
    </location>
</feature>
<name>A0A1I4XD86_9GAMM</name>
<feature type="transmembrane region" description="Helical" evidence="1">
    <location>
        <begin position="270"/>
        <end position="290"/>
    </location>
</feature>
<protein>
    <submittedName>
        <fullName evidence="2">Putative MFS transporter, AGZA family, xanthine/uracil permease</fullName>
    </submittedName>
</protein>
<dbReference type="STRING" id="578942.SAMN05216289_10929"/>
<dbReference type="EMBL" id="FOVF01000009">
    <property type="protein sequence ID" value="SFN23486.1"/>
    <property type="molecule type" value="Genomic_DNA"/>
</dbReference>
<sequence>MPPWNNGMAARRDRAMRAEVRSRWLSGGDVNGFFGLVVDNLSILGFIATALIGIYGFPAEIVFTRMFPGTAFGVLVGNLIYARMAANLARRENRETVTAMPLGLDAPTSIGMALLVLGPAYVGFHERAGYDPATAAIMTWQLGMASLVVMGLFKFVLSFFGDLVQKHVPRAGLLGSIAGIALMLIGFLPLVEILRMPVVGLAGLGIVLYALIGKGRLPFAMPGVLAAFLVAALLYFGLGAGGLLGSAYHAPAPWQFRFALPLPGTGFMDGLPLTIPYLPLLLPFGLLMVVGGINVSESARAAGDDYPTRNILLAESFSTLIAGVCGGVAQTTPYIGQPAYKAMGARISYVVLTGLFIGLGGIFGYLSDIVETLPFAVLAPILVFVAISIMTQAFEATPARHAAAVVVAFFPAIARLLAIKLGDPAIVDAARFEGLFNDSSRGISEVATIVVLGNGFIITSMIWASFVVALIDGRLRRAAAILLLGAVLTLFGVIHSVLPSGGVYLPTGLAGSLRPIMGQFSAAYAVLALLVFLLSLQRAGRNQGP</sequence>